<dbReference type="GO" id="GO:0006302">
    <property type="term" value="P:double-strand break repair"/>
    <property type="evidence" value="ECO:0007669"/>
    <property type="project" value="InterPro"/>
</dbReference>
<dbReference type="Gene3D" id="3.40.50.300">
    <property type="entry name" value="P-loop containing nucleotide triphosphate hydrolases"/>
    <property type="match status" value="2"/>
</dbReference>
<dbReference type="PANTHER" id="PTHR32114:SF2">
    <property type="entry name" value="ABC TRANSPORTER ABCH.3"/>
    <property type="match status" value="1"/>
</dbReference>
<keyword evidence="1" id="KW-0472">Membrane</keyword>
<feature type="non-terminal residue" evidence="3">
    <location>
        <position position="600"/>
    </location>
</feature>
<organism evidence="3">
    <name type="scientific">uncultured Thiotrichaceae bacterium</name>
    <dbReference type="NCBI Taxonomy" id="298394"/>
    <lineage>
        <taxon>Bacteria</taxon>
        <taxon>Pseudomonadati</taxon>
        <taxon>Pseudomonadota</taxon>
        <taxon>Gammaproteobacteria</taxon>
        <taxon>Thiotrichales</taxon>
        <taxon>Thiotrichaceae</taxon>
        <taxon>environmental samples</taxon>
    </lineage>
</organism>
<keyword evidence="3" id="KW-0540">Nuclease</keyword>
<sequence>MIITELLAENFRKYEKLHLADLPEKGLIAVNGSNESGKSSLGDAICFALFGRTNQLTDERIGKLVHWGKQEAKITLSFRHRDKHYCLTRVADTQGVQTASLWCVDDDETLADTSDEVTAALKELLGYGYPAFIKTFYWSQQGSDDNRADTESLQAMAGVKAYIGLEEAFSAEQEKLSTELGKIEKDYQASVDVRDATGVDQDWLPQLVEIRDSLEICERDRRGLTQNVNQVRETYTEKHSTFQQLMRRNDRLGWFTTLGLVLLVLALLAWALLTFSPDLLASFWPEVTQQAGTVGRGLLWFCVGAAIVTSVLMLYGWNLERNQISPLYDDAAVMSDDLQRGADKLNVDMNEYLGEDTHNYLAQSGLLYEDDDDKKWQSDPVHLDDLSERIRTYKADPLETVASADGVSMALDRQNKTLYRCARAVDKDVEIERVRVDEYIVLNADVQRYEKLRNEHINGIKVREKGRELINKASLHSIRSFNRLVHGRCQELLSDFTQSHYTDLEIDNNFALKVLSEEKGDYLEFEEISAGTQRQISLAMRVSLANTLAESTDANGQFMFLDEPFAFFDPERTAATINRLYESTAGNLSQIWVTVQGMPE</sequence>
<feature type="domain" description="Rad50/SbcC-type AAA" evidence="2">
    <location>
        <begin position="8"/>
        <end position="188"/>
    </location>
</feature>
<accession>A0A6S6SG59</accession>
<protein>
    <submittedName>
        <fullName evidence="3">Exonuclease SbcC</fullName>
    </submittedName>
</protein>
<dbReference type="InterPro" id="IPR027417">
    <property type="entry name" value="P-loop_NTPase"/>
</dbReference>
<proteinExistence type="predicted"/>
<dbReference type="EMBL" id="CACVAV010000038">
    <property type="protein sequence ID" value="CAA6802312.1"/>
    <property type="molecule type" value="Genomic_DNA"/>
</dbReference>
<dbReference type="AlphaFoldDB" id="A0A6S6SG59"/>
<keyword evidence="3" id="KW-0269">Exonuclease</keyword>
<feature type="transmembrane region" description="Helical" evidence="1">
    <location>
        <begin position="297"/>
        <end position="317"/>
    </location>
</feature>
<keyword evidence="1" id="KW-0812">Transmembrane</keyword>
<evidence type="ECO:0000259" key="2">
    <source>
        <dbReference type="Pfam" id="PF13476"/>
    </source>
</evidence>
<dbReference type="SUPFAM" id="SSF52540">
    <property type="entry name" value="P-loop containing nucleoside triphosphate hydrolases"/>
    <property type="match status" value="1"/>
</dbReference>
<dbReference type="Pfam" id="PF13476">
    <property type="entry name" value="AAA_23"/>
    <property type="match status" value="1"/>
</dbReference>
<gene>
    <name evidence="3" type="ORF">HELGO_WM29077</name>
</gene>
<dbReference type="GO" id="GO:0016887">
    <property type="term" value="F:ATP hydrolysis activity"/>
    <property type="evidence" value="ECO:0007669"/>
    <property type="project" value="InterPro"/>
</dbReference>
<evidence type="ECO:0000256" key="1">
    <source>
        <dbReference type="SAM" id="Phobius"/>
    </source>
</evidence>
<keyword evidence="1" id="KW-1133">Transmembrane helix</keyword>
<evidence type="ECO:0000313" key="3">
    <source>
        <dbReference type="EMBL" id="CAA6802312.1"/>
    </source>
</evidence>
<name>A0A6S6SG59_9GAMM</name>
<dbReference type="PANTHER" id="PTHR32114">
    <property type="entry name" value="ABC TRANSPORTER ABCH.3"/>
    <property type="match status" value="1"/>
</dbReference>
<reference evidence="3" key="1">
    <citation type="submission" date="2020-01" db="EMBL/GenBank/DDBJ databases">
        <authorList>
            <person name="Meier V. D."/>
            <person name="Meier V D."/>
        </authorList>
    </citation>
    <scope>NUCLEOTIDE SEQUENCE</scope>
    <source>
        <strain evidence="3">HLG_WM_MAG_08</strain>
    </source>
</reference>
<keyword evidence="3" id="KW-0378">Hydrolase</keyword>
<feature type="transmembrane region" description="Helical" evidence="1">
    <location>
        <begin position="252"/>
        <end position="277"/>
    </location>
</feature>
<dbReference type="GO" id="GO:0004527">
    <property type="term" value="F:exonuclease activity"/>
    <property type="evidence" value="ECO:0007669"/>
    <property type="project" value="UniProtKB-KW"/>
</dbReference>
<dbReference type="InterPro" id="IPR038729">
    <property type="entry name" value="Rad50/SbcC_AAA"/>
</dbReference>